<dbReference type="PANTHER" id="PTHR45668">
    <property type="entry name" value="SERINE/THREONINE-PROTEIN PHOSPHATASE 5-RELATED"/>
    <property type="match status" value="1"/>
</dbReference>
<dbReference type="InterPro" id="IPR027417">
    <property type="entry name" value="P-loop_NTPase"/>
</dbReference>
<keyword evidence="2" id="KW-0479">Metal-binding</keyword>
<dbReference type="AlphaFoldDB" id="A0A6J5UZL4"/>
<dbReference type="InterPro" id="IPR029052">
    <property type="entry name" value="Metallo-depent_PP-like"/>
</dbReference>
<dbReference type="Gene3D" id="1.10.10.2130">
    <property type="entry name" value="DEAH helicase family, winged-helix domain"/>
    <property type="match status" value="1"/>
</dbReference>
<dbReference type="EC" id="3.1.3.16" evidence="9"/>
<evidence type="ECO:0000256" key="8">
    <source>
        <dbReference type="ARBA" id="ARBA00047984"/>
    </source>
</evidence>
<dbReference type="Gene3D" id="3.60.21.10">
    <property type="match status" value="1"/>
</dbReference>
<evidence type="ECO:0000256" key="6">
    <source>
        <dbReference type="ARBA" id="ARBA00022840"/>
    </source>
</evidence>
<dbReference type="GO" id="GO:0004722">
    <property type="term" value="F:protein serine/threonine phosphatase activity"/>
    <property type="evidence" value="ECO:0007669"/>
    <property type="project" value="UniProtKB-EC"/>
</dbReference>
<feature type="compositionally biased region" description="Polar residues" evidence="10">
    <location>
        <begin position="1"/>
        <end position="11"/>
    </location>
</feature>
<protein>
    <recommendedName>
        <fullName evidence="9">Serine/threonine-protein phosphatase</fullName>
        <ecNumber evidence="9">3.1.3.16</ecNumber>
    </recommendedName>
</protein>
<sequence length="951" mass="106970">MMASSGASNAPSEIGRESSSSLKRASSDVGWEFGVLADPTNLDKLKCKLCGKLVSGGVYRIKQHVAHIKGNVAPCPRSSDEDKAKCKAALEEAKNKNRQGSGRKGEVGEELELQQIGKEDEDIEVLTQRTPEVHQSLAEWVYESGIPFDAIDNDSFKRFVEVVGQFGPGYRPPSQYQLRELVFNSSSSIATNSESKDSPSSQSPQLETPISWPPDGKLTLNWVLNLMSVFDWASRDLEPTQLPDVFPVEVCDCLVLCASKILHKEPNCVTIDNLTPESTVIVVGDLHGQLHDLLFLLHDAGFPSENRFYVFNGDYVDRGAWGLESFLILLAWKVFMPERVYLLRGNHESKYCTSVYGFEKEVLTKYGDRGKHVYRECLGCFRGLPLASIVGKHVYTAHGGLFRHMSAIPKKSKGKKSRMIACNPETSSLSLGSLEELNKARRSVLDPPWIGFNLIPGDVLWSDPSMTPGLSPNTERGIGLRWGPDCTEKFLKEFQLKLIIRSHEGPDAREKRPGLGGMDEGYTIDHIVESGKLITLFSAPDYPQFQNTEERYKNKGAYIILEPPNFDDPIFHSFKAITPRPKADPFYNFEEVIDSDEELDLASMSEEERLRDQREREQLEQNTRERDTAATRKLTERKLTRKEEEEAIRKSNALERNDLEDLSYKKQIYELVKKRSDEVEDTTEYRMPDAYDEEGGVNQEKKFSVTVQRYRVLSAGDKMNPFAEEEAWEDHQVGKATLKFGSKNKKQLSDEYQFVFEDQIDFIKASVMDGDEFDDDGQPSEVLESKAKTALEKLQDIALLRPDLKLLISSATLDAEKFSDDFDSAQFSKFQGGGLETGMESLLVTPISKASAMQRAGRSGRTGPGKCFRLFTAYNYYNDLDDNTVPEVQRTNLANVLLTLKCLGIHDLLHFDFMDPPPSEALLKALELLFALSALNKVGASEMGYIPIMNW</sequence>
<feature type="region of interest" description="Disordered" evidence="10">
    <location>
        <begin position="605"/>
        <end position="647"/>
    </location>
</feature>
<evidence type="ECO:0000256" key="10">
    <source>
        <dbReference type="SAM" id="MobiDB-lite"/>
    </source>
</evidence>
<feature type="domain" description="Serine/threonine specific protein phosphatases" evidence="11">
    <location>
        <begin position="343"/>
        <end position="348"/>
    </location>
</feature>
<evidence type="ECO:0000313" key="13">
    <source>
        <dbReference type="Proteomes" id="UP000507222"/>
    </source>
</evidence>
<comment type="similarity">
    <text evidence="9">Belongs to the PPP phosphatase family.</text>
</comment>
<dbReference type="GO" id="GO:0046872">
    <property type="term" value="F:metal ion binding"/>
    <property type="evidence" value="ECO:0007669"/>
    <property type="project" value="UniProtKB-KW"/>
</dbReference>
<feature type="region of interest" description="Disordered" evidence="10">
    <location>
        <begin position="92"/>
        <end position="111"/>
    </location>
</feature>
<feature type="compositionally biased region" description="Basic and acidic residues" evidence="10">
    <location>
        <begin position="606"/>
        <end position="647"/>
    </location>
</feature>
<dbReference type="EMBL" id="CAEKDK010000005">
    <property type="protein sequence ID" value="CAB4281097.1"/>
    <property type="molecule type" value="Genomic_DNA"/>
</dbReference>
<feature type="region of interest" description="Disordered" evidence="10">
    <location>
        <begin position="1"/>
        <end position="22"/>
    </location>
</feature>
<dbReference type="FunFam" id="1.10.10.2130:FF:000001">
    <property type="entry name" value="Pre-mRNA-splicing factor ATP-dependent RNA helicase"/>
    <property type="match status" value="1"/>
</dbReference>
<organism evidence="12 13">
    <name type="scientific">Prunus armeniaca</name>
    <name type="common">Apricot</name>
    <name type="synonym">Armeniaca vulgaris</name>
    <dbReference type="NCBI Taxonomy" id="36596"/>
    <lineage>
        <taxon>Eukaryota</taxon>
        <taxon>Viridiplantae</taxon>
        <taxon>Streptophyta</taxon>
        <taxon>Embryophyta</taxon>
        <taxon>Tracheophyta</taxon>
        <taxon>Spermatophyta</taxon>
        <taxon>Magnoliopsida</taxon>
        <taxon>eudicotyledons</taxon>
        <taxon>Gunneridae</taxon>
        <taxon>Pentapetalae</taxon>
        <taxon>rosids</taxon>
        <taxon>fabids</taxon>
        <taxon>Rosales</taxon>
        <taxon>Rosaceae</taxon>
        <taxon>Amygdaloideae</taxon>
        <taxon>Amygdaleae</taxon>
        <taxon>Prunus</taxon>
    </lineage>
</organism>
<keyword evidence="4 9" id="KW-0378">Hydrolase</keyword>
<dbReference type="Gene3D" id="3.40.50.300">
    <property type="entry name" value="P-loop containing nucleotide triphosphate hydrolases"/>
    <property type="match status" value="1"/>
</dbReference>
<dbReference type="PRINTS" id="PR00114">
    <property type="entry name" value="STPHPHTASE"/>
</dbReference>
<gene>
    <name evidence="12" type="ORF">CURHAP_LOCUS34091</name>
</gene>
<dbReference type="SUPFAM" id="SSF56300">
    <property type="entry name" value="Metallo-dependent phosphatases"/>
    <property type="match status" value="1"/>
</dbReference>
<evidence type="ECO:0000313" key="12">
    <source>
        <dbReference type="EMBL" id="CAB4281097.1"/>
    </source>
</evidence>
<evidence type="ECO:0000256" key="1">
    <source>
        <dbReference type="ARBA" id="ARBA00001936"/>
    </source>
</evidence>
<evidence type="ECO:0000259" key="11">
    <source>
        <dbReference type="PROSITE" id="PS00125"/>
    </source>
</evidence>
<dbReference type="SMART" id="SM00156">
    <property type="entry name" value="PP2Ac"/>
    <property type="match status" value="1"/>
</dbReference>
<keyword evidence="3" id="KW-0547">Nucleotide-binding</keyword>
<dbReference type="Proteomes" id="UP000507222">
    <property type="component" value="Unassembled WGS sequence"/>
</dbReference>
<comment type="catalytic activity">
    <reaction evidence="9">
        <text>O-phospho-L-threonyl-[protein] + H2O = L-threonyl-[protein] + phosphate</text>
        <dbReference type="Rhea" id="RHEA:47004"/>
        <dbReference type="Rhea" id="RHEA-COMP:11060"/>
        <dbReference type="Rhea" id="RHEA-COMP:11605"/>
        <dbReference type="ChEBI" id="CHEBI:15377"/>
        <dbReference type="ChEBI" id="CHEBI:30013"/>
        <dbReference type="ChEBI" id="CHEBI:43474"/>
        <dbReference type="ChEBI" id="CHEBI:61977"/>
        <dbReference type="EC" id="3.1.3.16"/>
    </reaction>
</comment>
<reference evidence="12 13" key="1">
    <citation type="submission" date="2020-05" db="EMBL/GenBank/DDBJ databases">
        <authorList>
            <person name="Campoy J."/>
            <person name="Schneeberger K."/>
            <person name="Spophaly S."/>
        </authorList>
    </citation>
    <scope>NUCLEOTIDE SEQUENCE [LARGE SCALE GENOMIC DNA]</scope>
    <source>
        <strain evidence="12">PruArmRojPasFocal</strain>
    </source>
</reference>
<dbReference type="GO" id="GO:0005524">
    <property type="term" value="F:ATP binding"/>
    <property type="evidence" value="ECO:0007669"/>
    <property type="project" value="UniProtKB-KW"/>
</dbReference>
<evidence type="ECO:0000256" key="2">
    <source>
        <dbReference type="ARBA" id="ARBA00022723"/>
    </source>
</evidence>
<evidence type="ECO:0000256" key="7">
    <source>
        <dbReference type="ARBA" id="ARBA00023211"/>
    </source>
</evidence>
<dbReference type="GO" id="GO:0003724">
    <property type="term" value="F:RNA helicase activity"/>
    <property type="evidence" value="ECO:0007669"/>
    <property type="project" value="UniProtKB-EC"/>
</dbReference>
<evidence type="ECO:0000256" key="5">
    <source>
        <dbReference type="ARBA" id="ARBA00022806"/>
    </source>
</evidence>
<accession>A0A6J5UZL4</accession>
<dbReference type="SUPFAM" id="SSF52540">
    <property type="entry name" value="P-loop containing nucleoside triphosphate hydrolases"/>
    <property type="match status" value="1"/>
</dbReference>
<keyword evidence="7" id="KW-0464">Manganese</keyword>
<comment type="cofactor">
    <cofactor evidence="1">
        <name>Mn(2+)</name>
        <dbReference type="ChEBI" id="CHEBI:29035"/>
    </cofactor>
</comment>
<dbReference type="InterPro" id="IPR004843">
    <property type="entry name" value="Calcineurin-like_PHP"/>
</dbReference>
<keyword evidence="5" id="KW-0347">Helicase</keyword>
<feature type="region of interest" description="Disordered" evidence="10">
    <location>
        <begin position="189"/>
        <end position="212"/>
    </location>
</feature>
<dbReference type="InterPro" id="IPR042035">
    <property type="entry name" value="DEAH_win-hel_dom"/>
</dbReference>
<dbReference type="InterPro" id="IPR051134">
    <property type="entry name" value="PPP_phosphatase"/>
</dbReference>
<evidence type="ECO:0000256" key="3">
    <source>
        <dbReference type="ARBA" id="ARBA00022741"/>
    </source>
</evidence>
<dbReference type="PANTHER" id="PTHR45668:SF9">
    <property type="entry name" value="SERINE_THREONINE-PROTEIN PHOSPHATASE 7"/>
    <property type="match status" value="1"/>
</dbReference>
<comment type="catalytic activity">
    <reaction evidence="8">
        <text>ATP + H2O = ADP + phosphate + H(+)</text>
        <dbReference type="Rhea" id="RHEA:13065"/>
        <dbReference type="ChEBI" id="CHEBI:15377"/>
        <dbReference type="ChEBI" id="CHEBI:15378"/>
        <dbReference type="ChEBI" id="CHEBI:30616"/>
        <dbReference type="ChEBI" id="CHEBI:43474"/>
        <dbReference type="ChEBI" id="CHEBI:456216"/>
        <dbReference type="EC" id="3.6.4.13"/>
    </reaction>
</comment>
<dbReference type="FunFam" id="3.60.21.10:FF:000064">
    <property type="entry name" value="Serine/threonine-protein phosphatase"/>
    <property type="match status" value="1"/>
</dbReference>
<evidence type="ECO:0000256" key="9">
    <source>
        <dbReference type="RuleBase" id="RU004273"/>
    </source>
</evidence>
<dbReference type="Pfam" id="PF00149">
    <property type="entry name" value="Metallophos"/>
    <property type="match status" value="1"/>
</dbReference>
<proteinExistence type="inferred from homology"/>
<evidence type="ECO:0000256" key="4">
    <source>
        <dbReference type="ARBA" id="ARBA00022801"/>
    </source>
</evidence>
<dbReference type="InterPro" id="IPR006186">
    <property type="entry name" value="Ser/Thr-sp_prot-phosphatase"/>
</dbReference>
<name>A0A6J5UZL4_PRUAR</name>
<dbReference type="PROSITE" id="PS00125">
    <property type="entry name" value="SER_THR_PHOSPHATASE"/>
    <property type="match status" value="1"/>
</dbReference>
<keyword evidence="6" id="KW-0067">ATP-binding</keyword>
<feature type="compositionally biased region" description="Low complexity" evidence="10">
    <location>
        <begin position="189"/>
        <end position="205"/>
    </location>
</feature>